<comment type="caution">
    <text evidence="1">The sequence shown here is derived from an EMBL/GenBank/DDBJ whole genome shotgun (WGS) entry which is preliminary data.</text>
</comment>
<sequence length="164" mass="18312">MRAYDEMSAKRLTGQDPEIRLEAESFNKLHPSRQPRWRRFVAPSEATSVSLRCSEPATMVSRHRISLWQQRLAGNTASGHEAPAESGRRGSLATGNALLYATSAVRIRQHRYVGGSRGEVDIPPSLSFSKIAFVIQMGFVGGKLRRLGLQGWNMKDQRMLMTKG</sequence>
<proteinExistence type="predicted"/>
<dbReference type="Proteomes" id="UP001243989">
    <property type="component" value="Unassembled WGS sequence"/>
</dbReference>
<dbReference type="EMBL" id="JAHMHQ010000049">
    <property type="protein sequence ID" value="KAK1621503.1"/>
    <property type="molecule type" value="Genomic_DNA"/>
</dbReference>
<protein>
    <submittedName>
        <fullName evidence="1">Uncharacterized protein</fullName>
    </submittedName>
</protein>
<accession>A0AAI9ZBK0</accession>
<name>A0AAI9ZBK0_9PEZI</name>
<evidence type="ECO:0000313" key="2">
    <source>
        <dbReference type="Proteomes" id="UP001243989"/>
    </source>
</evidence>
<organism evidence="1 2">
    <name type="scientific">Colletotrichum phormii</name>
    <dbReference type="NCBI Taxonomy" id="359342"/>
    <lineage>
        <taxon>Eukaryota</taxon>
        <taxon>Fungi</taxon>
        <taxon>Dikarya</taxon>
        <taxon>Ascomycota</taxon>
        <taxon>Pezizomycotina</taxon>
        <taxon>Sordariomycetes</taxon>
        <taxon>Hypocreomycetidae</taxon>
        <taxon>Glomerellales</taxon>
        <taxon>Glomerellaceae</taxon>
        <taxon>Colletotrichum</taxon>
        <taxon>Colletotrichum acutatum species complex</taxon>
    </lineage>
</organism>
<dbReference type="AlphaFoldDB" id="A0AAI9ZBK0"/>
<keyword evidence="2" id="KW-1185">Reference proteome</keyword>
<dbReference type="RefSeq" id="XP_060437498.1">
    <property type="nucleotide sequence ID" value="XM_060591735.1"/>
</dbReference>
<reference evidence="1" key="1">
    <citation type="submission" date="2021-06" db="EMBL/GenBank/DDBJ databases">
        <title>Comparative genomics, transcriptomics and evolutionary studies reveal genomic signatures of adaptation to plant cell wall in hemibiotrophic fungi.</title>
        <authorList>
            <consortium name="DOE Joint Genome Institute"/>
            <person name="Baroncelli R."/>
            <person name="Diaz J.F."/>
            <person name="Benocci T."/>
            <person name="Peng M."/>
            <person name="Battaglia E."/>
            <person name="Haridas S."/>
            <person name="Andreopoulos W."/>
            <person name="Labutti K."/>
            <person name="Pangilinan J."/>
            <person name="Floch G.L."/>
            <person name="Makela M.R."/>
            <person name="Henrissat B."/>
            <person name="Grigoriev I.V."/>
            <person name="Crouch J.A."/>
            <person name="De Vries R.P."/>
            <person name="Sukno S.A."/>
            <person name="Thon M.R."/>
        </authorList>
    </citation>
    <scope>NUCLEOTIDE SEQUENCE</scope>
    <source>
        <strain evidence="1">CBS 102054</strain>
    </source>
</reference>
<gene>
    <name evidence="1" type="ORF">BDP81DRAFT_443494</name>
</gene>
<evidence type="ECO:0000313" key="1">
    <source>
        <dbReference type="EMBL" id="KAK1621503.1"/>
    </source>
</evidence>
<dbReference type="GeneID" id="85476597"/>